<gene>
    <name evidence="1" type="ORF">SAMN04488511_11134</name>
</gene>
<protein>
    <submittedName>
        <fullName evidence="1">Uncharacterized protein</fullName>
    </submittedName>
</protein>
<accession>A0A1I0TL27</accession>
<dbReference type="STRING" id="332999.SAMN04488511_11134"/>
<proteinExistence type="predicted"/>
<dbReference type="Proteomes" id="UP000198836">
    <property type="component" value="Unassembled WGS sequence"/>
</dbReference>
<dbReference type="AlphaFoldDB" id="A0A1I0TL27"/>
<keyword evidence="2" id="KW-1185">Reference proteome</keyword>
<reference evidence="2" key="1">
    <citation type="submission" date="2016-10" db="EMBL/GenBank/DDBJ databases">
        <authorList>
            <person name="Varghese N."/>
            <person name="Submissions S."/>
        </authorList>
    </citation>
    <scope>NUCLEOTIDE SEQUENCE [LARGE SCALE GENOMIC DNA]</scope>
    <source>
        <strain evidence="2">DSM 18130</strain>
    </source>
</reference>
<evidence type="ECO:0000313" key="1">
    <source>
        <dbReference type="EMBL" id="SFA52445.1"/>
    </source>
</evidence>
<name>A0A1I0TL27_9SPHI</name>
<evidence type="ECO:0000313" key="2">
    <source>
        <dbReference type="Proteomes" id="UP000198836"/>
    </source>
</evidence>
<organism evidence="1 2">
    <name type="scientific">Pedobacter suwonensis</name>
    <dbReference type="NCBI Taxonomy" id="332999"/>
    <lineage>
        <taxon>Bacteria</taxon>
        <taxon>Pseudomonadati</taxon>
        <taxon>Bacteroidota</taxon>
        <taxon>Sphingobacteriia</taxon>
        <taxon>Sphingobacteriales</taxon>
        <taxon>Sphingobacteriaceae</taxon>
        <taxon>Pedobacter</taxon>
    </lineage>
</organism>
<dbReference type="EMBL" id="FOJM01000011">
    <property type="protein sequence ID" value="SFA52445.1"/>
    <property type="molecule type" value="Genomic_DNA"/>
</dbReference>
<sequence length="47" mass="5694">MLFSIANVKDNILKVIWFKRCAFMTFRDMLKRKRANPTILFLVLYNL</sequence>